<evidence type="ECO:0000256" key="1">
    <source>
        <dbReference type="SAM" id="Coils"/>
    </source>
</evidence>
<name>A0AAD1UKY6_EUPCR</name>
<proteinExistence type="predicted"/>
<evidence type="ECO:0000313" key="3">
    <source>
        <dbReference type="EMBL" id="CAI2371288.1"/>
    </source>
</evidence>
<accession>A0AAD1UKY6</accession>
<feature type="compositionally biased region" description="Pro residues" evidence="2">
    <location>
        <begin position="194"/>
        <end position="203"/>
    </location>
</feature>
<reference evidence="3" key="1">
    <citation type="submission" date="2023-07" db="EMBL/GenBank/DDBJ databases">
        <authorList>
            <consortium name="AG Swart"/>
            <person name="Singh M."/>
            <person name="Singh A."/>
            <person name="Seah K."/>
            <person name="Emmerich C."/>
        </authorList>
    </citation>
    <scope>NUCLEOTIDE SEQUENCE</scope>
    <source>
        <strain evidence="3">DP1</strain>
    </source>
</reference>
<feature type="compositionally biased region" description="Low complexity" evidence="2">
    <location>
        <begin position="176"/>
        <end position="185"/>
    </location>
</feature>
<dbReference type="EMBL" id="CAMPGE010012517">
    <property type="protein sequence ID" value="CAI2371288.1"/>
    <property type="molecule type" value="Genomic_DNA"/>
</dbReference>
<feature type="coiled-coil region" evidence="1">
    <location>
        <begin position="224"/>
        <end position="303"/>
    </location>
</feature>
<evidence type="ECO:0000256" key="2">
    <source>
        <dbReference type="SAM" id="MobiDB-lite"/>
    </source>
</evidence>
<feature type="region of interest" description="Disordered" evidence="2">
    <location>
        <begin position="1"/>
        <end position="25"/>
    </location>
</feature>
<feature type="region of interest" description="Disordered" evidence="2">
    <location>
        <begin position="93"/>
        <end position="119"/>
    </location>
</feature>
<keyword evidence="4" id="KW-1185">Reference proteome</keyword>
<evidence type="ECO:0000313" key="4">
    <source>
        <dbReference type="Proteomes" id="UP001295684"/>
    </source>
</evidence>
<dbReference type="Proteomes" id="UP001295684">
    <property type="component" value="Unassembled WGS sequence"/>
</dbReference>
<dbReference type="AlphaFoldDB" id="A0AAD1UKY6"/>
<feature type="region of interest" description="Disordered" evidence="2">
    <location>
        <begin position="171"/>
        <end position="203"/>
    </location>
</feature>
<sequence>MDKNAKSLTKPRFFKTHSRNNPKSIPHLTFSINQTFISNNFHPQTPQTPSRAFRPTVSSISPKKFFSSKNRRSLSREGRRSSLFLNLKLRAASMSMSRRRVSQTSKPMKKRKKSRSNERPFHYLTYNQKMSTTSSILTPNQKKISKKPSLISLSLKKFLQNKTPTLYNPKEESKTIKTTTNPKNPHSNTLTTIPPNPPSQPPRIPLPSFRPPSPKSTSTALAQIKFLQSQNKSLTAEVKSYKESEEKLKAEIQELEQKVECLQLKYVEESKDEEVGRDVGEEEEDQEVNYEVIVDNVDDAEQEEAREPSYIEMISQSNDPTIIVEDTSVSCEEAVGSKNIKKTVKLNKQQKALIQQSYKDCSSSSNRFLEVRDKFNNEYPDLQITQGQARAILKSMNKLRPEDDKKILRKSVPAIAKFRNAARAAGWLLRLPGQSLVLQPSEIGDLSVIDETEMGHSEGGQGGQQIGSREQAKRMVELNKCETFIDSKGNITNKIICRTNYQKRNTTNEISLSRSSPFNPDPAQAQYANLQERLSKEAEDKDCHQNMFT</sequence>
<comment type="caution">
    <text evidence="3">The sequence shown here is derived from an EMBL/GenBank/DDBJ whole genome shotgun (WGS) entry which is preliminary data.</text>
</comment>
<protein>
    <submittedName>
        <fullName evidence="3">Uncharacterized protein</fullName>
    </submittedName>
</protein>
<gene>
    <name evidence="3" type="ORF">ECRASSUSDP1_LOCUS12608</name>
</gene>
<keyword evidence="1" id="KW-0175">Coiled coil</keyword>
<feature type="compositionally biased region" description="Basic residues" evidence="2">
    <location>
        <begin position="97"/>
        <end position="114"/>
    </location>
</feature>
<organism evidence="3 4">
    <name type="scientific">Euplotes crassus</name>
    <dbReference type="NCBI Taxonomy" id="5936"/>
    <lineage>
        <taxon>Eukaryota</taxon>
        <taxon>Sar</taxon>
        <taxon>Alveolata</taxon>
        <taxon>Ciliophora</taxon>
        <taxon>Intramacronucleata</taxon>
        <taxon>Spirotrichea</taxon>
        <taxon>Hypotrichia</taxon>
        <taxon>Euplotida</taxon>
        <taxon>Euplotidae</taxon>
        <taxon>Moneuplotes</taxon>
    </lineage>
</organism>